<sequence>RKYSIYCTYTAVPVAPTVVTYPATDITVSGAALNGTLSSLGDYSPVLVFFEYREIEGSWVETGRITMAAPGDYVATVSGLAPDTAFEFRAAAVYDSYRTYGATKTFTTTTVPITPPTVVTYPATDITISGATLNGTLSSLGGYPSVSAFFEYREIEGSWVETGRITMTAPGDYVATVSGLAPDTAFEFRAATEHDSYRTYGATKTFTTTLRPLV</sequence>
<proteinExistence type="predicted"/>
<reference evidence="2" key="1">
    <citation type="journal article" date="2014" name="Front. Microbiol.">
        <title>High frequency of phylogenetically diverse reductive dehalogenase-homologous genes in deep subseafloor sedimentary metagenomes.</title>
        <authorList>
            <person name="Kawai M."/>
            <person name="Futagami T."/>
            <person name="Toyoda A."/>
            <person name="Takaki Y."/>
            <person name="Nishi S."/>
            <person name="Hori S."/>
            <person name="Arai W."/>
            <person name="Tsubouchi T."/>
            <person name="Morono Y."/>
            <person name="Uchiyama I."/>
            <person name="Ito T."/>
            <person name="Fujiyama A."/>
            <person name="Inagaki F."/>
            <person name="Takami H."/>
        </authorList>
    </citation>
    <scope>NUCLEOTIDE SEQUENCE</scope>
    <source>
        <strain evidence="2">Expedition CK06-06</strain>
    </source>
</reference>
<dbReference type="InterPro" id="IPR003961">
    <property type="entry name" value="FN3_dom"/>
</dbReference>
<dbReference type="EMBL" id="BARW01036261">
    <property type="protein sequence ID" value="GAJ25033.1"/>
    <property type="molecule type" value="Genomic_DNA"/>
</dbReference>
<dbReference type="AlphaFoldDB" id="X1V5H3"/>
<accession>X1V5H3</accession>
<dbReference type="PROSITE" id="PS50853">
    <property type="entry name" value="FN3"/>
    <property type="match status" value="2"/>
</dbReference>
<dbReference type="InterPro" id="IPR036116">
    <property type="entry name" value="FN3_sf"/>
</dbReference>
<gene>
    <name evidence="2" type="ORF">S12H4_56331</name>
</gene>
<feature type="domain" description="Fibronectin type-III" evidence="1">
    <location>
        <begin position="115"/>
        <end position="212"/>
    </location>
</feature>
<comment type="caution">
    <text evidence="2">The sequence shown here is derived from an EMBL/GenBank/DDBJ whole genome shotgun (WGS) entry which is preliminary data.</text>
</comment>
<dbReference type="SUPFAM" id="SSF49265">
    <property type="entry name" value="Fibronectin type III"/>
    <property type="match status" value="1"/>
</dbReference>
<feature type="non-terminal residue" evidence="2">
    <location>
        <position position="214"/>
    </location>
</feature>
<protein>
    <recommendedName>
        <fullName evidence="1">Fibronectin type-III domain-containing protein</fullName>
    </recommendedName>
</protein>
<name>X1V5H3_9ZZZZ</name>
<evidence type="ECO:0000313" key="2">
    <source>
        <dbReference type="EMBL" id="GAJ25033.1"/>
    </source>
</evidence>
<evidence type="ECO:0000259" key="1">
    <source>
        <dbReference type="PROSITE" id="PS50853"/>
    </source>
</evidence>
<feature type="non-terminal residue" evidence="2">
    <location>
        <position position="1"/>
    </location>
</feature>
<feature type="domain" description="Fibronectin type-III" evidence="1">
    <location>
        <begin position="12"/>
        <end position="113"/>
    </location>
</feature>
<organism evidence="2">
    <name type="scientific">marine sediment metagenome</name>
    <dbReference type="NCBI Taxonomy" id="412755"/>
    <lineage>
        <taxon>unclassified sequences</taxon>
        <taxon>metagenomes</taxon>
        <taxon>ecological metagenomes</taxon>
    </lineage>
</organism>